<evidence type="ECO:0000313" key="1">
    <source>
        <dbReference type="EMBL" id="HIX05060.1"/>
    </source>
</evidence>
<name>A0A9D1V2R2_9FIRM</name>
<proteinExistence type="predicted"/>
<dbReference type="Proteomes" id="UP000824193">
    <property type="component" value="Unassembled WGS sequence"/>
</dbReference>
<sequence>MYLHLGQDYVVHTRDIIGIFDIESSSVAKNTRQFLRRAEEEGAVVTVSGELPKSFVVTDFPVQTVFISPISARTLQRRCERMENLDQYPRGSAL</sequence>
<dbReference type="EMBL" id="DXFW01000008">
    <property type="protein sequence ID" value="HIX05060.1"/>
    <property type="molecule type" value="Genomic_DNA"/>
</dbReference>
<comment type="caution">
    <text evidence="1">The sequence shown here is derived from an EMBL/GenBank/DDBJ whole genome shotgun (WGS) entry which is preliminary data.</text>
</comment>
<organism evidence="1 2">
    <name type="scientific">Candidatus Allofournierella pullicola</name>
    <dbReference type="NCBI Taxonomy" id="2838596"/>
    <lineage>
        <taxon>Bacteria</taxon>
        <taxon>Bacillati</taxon>
        <taxon>Bacillota</taxon>
        <taxon>Clostridia</taxon>
        <taxon>Eubacteriales</taxon>
        <taxon>Oscillospiraceae</taxon>
        <taxon>Allofournierella</taxon>
    </lineage>
</organism>
<dbReference type="NCBIfam" id="NF046065">
    <property type="entry name" value="MtxRegRemB"/>
    <property type="match status" value="1"/>
</dbReference>
<accession>A0A9D1V2R2</accession>
<evidence type="ECO:0000313" key="2">
    <source>
        <dbReference type="Proteomes" id="UP000824193"/>
    </source>
</evidence>
<reference evidence="1" key="1">
    <citation type="journal article" date="2021" name="PeerJ">
        <title>Extensive microbial diversity within the chicken gut microbiome revealed by metagenomics and culture.</title>
        <authorList>
            <person name="Gilroy R."/>
            <person name="Ravi A."/>
            <person name="Getino M."/>
            <person name="Pursley I."/>
            <person name="Horton D.L."/>
            <person name="Alikhan N.F."/>
            <person name="Baker D."/>
            <person name="Gharbi K."/>
            <person name="Hall N."/>
            <person name="Watson M."/>
            <person name="Adriaenssens E.M."/>
            <person name="Foster-Nyarko E."/>
            <person name="Jarju S."/>
            <person name="Secka A."/>
            <person name="Antonio M."/>
            <person name="Oren A."/>
            <person name="Chaudhuri R.R."/>
            <person name="La Ragione R."/>
            <person name="Hildebrand F."/>
            <person name="Pallen M.J."/>
        </authorList>
    </citation>
    <scope>NUCLEOTIDE SEQUENCE</scope>
    <source>
        <strain evidence="1">2239</strain>
    </source>
</reference>
<dbReference type="InterPro" id="IPR007169">
    <property type="entry name" value="RemA-like"/>
</dbReference>
<dbReference type="AlphaFoldDB" id="A0A9D1V2R2"/>
<reference evidence="1" key="2">
    <citation type="submission" date="2021-04" db="EMBL/GenBank/DDBJ databases">
        <authorList>
            <person name="Gilroy R."/>
        </authorList>
    </citation>
    <scope>NUCLEOTIDE SEQUENCE</scope>
    <source>
        <strain evidence="1">2239</strain>
    </source>
</reference>
<dbReference type="Pfam" id="PF04025">
    <property type="entry name" value="RemA-like"/>
    <property type="match status" value="1"/>
</dbReference>
<gene>
    <name evidence="1" type="ORF">H9865_02960</name>
</gene>
<protein>
    <submittedName>
        <fullName evidence="1">DUF370 domain-containing protein</fullName>
    </submittedName>
</protein>